<accession>A0A183IQZ7</accession>
<proteinExistence type="predicted"/>
<dbReference type="PANTHER" id="PTHR24637:SF385">
    <property type="entry name" value="CUTICLE COLLAGEN BLI-1-RELATED"/>
    <property type="match status" value="1"/>
</dbReference>
<evidence type="ECO:0000313" key="4">
    <source>
        <dbReference type="Proteomes" id="UP000270296"/>
    </source>
</evidence>
<reference evidence="5" key="1">
    <citation type="submission" date="2016-06" db="UniProtKB">
        <authorList>
            <consortium name="WormBaseParasite"/>
        </authorList>
    </citation>
    <scope>IDENTIFICATION</scope>
</reference>
<protein>
    <submittedName>
        <fullName evidence="5">Collagen triple helix repeat protein</fullName>
    </submittedName>
</protein>
<dbReference type="Proteomes" id="UP000270296">
    <property type="component" value="Unassembled WGS sequence"/>
</dbReference>
<keyword evidence="4" id="KW-1185">Reference proteome</keyword>
<name>A0A183IQZ7_9BILA</name>
<evidence type="ECO:0000256" key="1">
    <source>
        <dbReference type="ARBA" id="ARBA00022737"/>
    </source>
</evidence>
<evidence type="ECO:0000313" key="5">
    <source>
        <dbReference type="WBParaSite" id="SBAD_0000628001-mRNA-1"/>
    </source>
</evidence>
<dbReference type="AlphaFoldDB" id="A0A183IQZ7"/>
<reference evidence="3 4" key="2">
    <citation type="submission" date="2018-11" db="EMBL/GenBank/DDBJ databases">
        <authorList>
            <consortium name="Pathogen Informatics"/>
        </authorList>
    </citation>
    <scope>NUCLEOTIDE SEQUENCE [LARGE SCALE GENOMIC DNA]</scope>
</reference>
<evidence type="ECO:0000313" key="3">
    <source>
        <dbReference type="EMBL" id="VDP09050.1"/>
    </source>
</evidence>
<organism evidence="5">
    <name type="scientific">Soboliphyme baturini</name>
    <dbReference type="NCBI Taxonomy" id="241478"/>
    <lineage>
        <taxon>Eukaryota</taxon>
        <taxon>Metazoa</taxon>
        <taxon>Ecdysozoa</taxon>
        <taxon>Nematoda</taxon>
        <taxon>Enoplea</taxon>
        <taxon>Dorylaimia</taxon>
        <taxon>Dioctophymatida</taxon>
        <taxon>Dioctophymatoidea</taxon>
        <taxon>Soboliphymatidae</taxon>
        <taxon>Soboliphyme</taxon>
    </lineage>
</organism>
<dbReference type="PANTHER" id="PTHR24637">
    <property type="entry name" value="COLLAGEN"/>
    <property type="match status" value="1"/>
</dbReference>
<keyword evidence="1" id="KW-0677">Repeat</keyword>
<dbReference type="EMBL" id="UZAM01009442">
    <property type="protein sequence ID" value="VDP09050.1"/>
    <property type="molecule type" value="Genomic_DNA"/>
</dbReference>
<feature type="region of interest" description="Disordered" evidence="2">
    <location>
        <begin position="53"/>
        <end position="87"/>
    </location>
</feature>
<feature type="compositionally biased region" description="Low complexity" evidence="2">
    <location>
        <begin position="68"/>
        <end position="83"/>
    </location>
</feature>
<dbReference type="WBParaSite" id="SBAD_0000628001-mRNA-1">
    <property type="protein sequence ID" value="SBAD_0000628001-mRNA-1"/>
    <property type="gene ID" value="SBAD_0000628001"/>
</dbReference>
<gene>
    <name evidence="3" type="ORF">SBAD_LOCUS6043</name>
</gene>
<sequence length="197" mass="21228">MNAVLRGEVELCQSRSFDMWKRMLAINQEGSAQIIHGRVLRSVEDASCCTCQRGPPGNPGPPGHDGTDGIPGNDGPPGNVGPDADLDDTLLPIPEQCPCEALPGDHQAYLEMLECMDITDQRVHADLTGTMFLVQMEEKAVVDHQVLPEDKESKDKWVFLVNPAHKVGLPGDIGEQGPKGPDGTCDHCPPARLSPGY</sequence>
<evidence type="ECO:0000256" key="2">
    <source>
        <dbReference type="SAM" id="MobiDB-lite"/>
    </source>
</evidence>
<feature type="region of interest" description="Disordered" evidence="2">
    <location>
        <begin position="169"/>
        <end position="197"/>
    </location>
</feature>
<dbReference type="OrthoDB" id="5863482at2759"/>